<evidence type="ECO:0000256" key="8">
    <source>
        <dbReference type="ARBA" id="ARBA00022927"/>
    </source>
</evidence>
<keyword evidence="10 13" id="KW-0472">Membrane</keyword>
<dbReference type="PANTHER" id="PTHR30531:SF12">
    <property type="entry name" value="FLAGELLAR BIOSYNTHETIC PROTEIN FLHB"/>
    <property type="match status" value="1"/>
</dbReference>
<evidence type="ECO:0000313" key="14">
    <source>
        <dbReference type="EMBL" id="PNI06385.1"/>
    </source>
</evidence>
<protein>
    <recommendedName>
        <fullName evidence="3 13">Flagellar biosynthetic protein FlhB</fullName>
    </recommendedName>
</protein>
<feature type="transmembrane region" description="Helical" evidence="13">
    <location>
        <begin position="181"/>
        <end position="208"/>
    </location>
</feature>
<dbReference type="InterPro" id="IPR006136">
    <property type="entry name" value="FlhB"/>
</dbReference>
<name>A0A2J8I775_VIBDI</name>
<dbReference type="Proteomes" id="UP000236449">
    <property type="component" value="Unassembled WGS sequence"/>
</dbReference>
<dbReference type="NCBIfam" id="TIGR00328">
    <property type="entry name" value="flhB"/>
    <property type="match status" value="1"/>
</dbReference>
<dbReference type="RefSeq" id="WP_102965582.1">
    <property type="nucleotide sequence ID" value="NZ_POSK01000002.1"/>
</dbReference>
<evidence type="ECO:0000256" key="11">
    <source>
        <dbReference type="ARBA" id="ARBA00023225"/>
    </source>
</evidence>
<dbReference type="SUPFAM" id="SSF160544">
    <property type="entry name" value="EscU C-terminal domain-like"/>
    <property type="match status" value="1"/>
</dbReference>
<dbReference type="Gene3D" id="6.10.250.2080">
    <property type="match status" value="1"/>
</dbReference>
<keyword evidence="8 13" id="KW-0653">Protein transport</keyword>
<comment type="function">
    <text evidence="12 13">Required for formation of the rod structure in the basal body of the flagellar apparatus. Together with FliI and FliH, may constitute the export apparatus of flagellin.</text>
</comment>
<keyword evidence="4 13" id="KW-0813">Transport</keyword>
<dbReference type="GO" id="GO:0005886">
    <property type="term" value="C:plasma membrane"/>
    <property type="evidence" value="ECO:0007669"/>
    <property type="project" value="UniProtKB-SubCell"/>
</dbReference>
<dbReference type="Pfam" id="PF01312">
    <property type="entry name" value="Bac_export_2"/>
    <property type="match status" value="1"/>
</dbReference>
<keyword evidence="5 13" id="KW-1003">Cell membrane</keyword>
<feature type="transmembrane region" description="Helical" evidence="13">
    <location>
        <begin position="143"/>
        <end position="161"/>
    </location>
</feature>
<dbReference type="InterPro" id="IPR029025">
    <property type="entry name" value="T3SS_substrate_exporter_C"/>
</dbReference>
<comment type="caution">
    <text evidence="14">The sequence shown here is derived from an EMBL/GenBank/DDBJ whole genome shotgun (WGS) entry which is preliminary data.</text>
</comment>
<evidence type="ECO:0000256" key="2">
    <source>
        <dbReference type="ARBA" id="ARBA00010690"/>
    </source>
</evidence>
<dbReference type="AlphaFoldDB" id="A0A2J8I775"/>
<evidence type="ECO:0000256" key="13">
    <source>
        <dbReference type="RuleBase" id="RU364091"/>
    </source>
</evidence>
<gene>
    <name evidence="13 14" type="primary">flhB</name>
    <name evidence="14" type="ORF">C1N32_05160</name>
</gene>
<evidence type="ECO:0000256" key="7">
    <source>
        <dbReference type="ARBA" id="ARBA00022795"/>
    </source>
</evidence>
<evidence type="ECO:0000256" key="5">
    <source>
        <dbReference type="ARBA" id="ARBA00022475"/>
    </source>
</evidence>
<keyword evidence="14" id="KW-0282">Flagellum</keyword>
<keyword evidence="6 13" id="KW-0812">Transmembrane</keyword>
<dbReference type="Gene3D" id="3.40.1690.10">
    <property type="entry name" value="secretion proteins EscU"/>
    <property type="match status" value="1"/>
</dbReference>
<evidence type="ECO:0000256" key="6">
    <source>
        <dbReference type="ARBA" id="ARBA00022692"/>
    </source>
</evidence>
<keyword evidence="14" id="KW-0969">Cilium</keyword>
<keyword evidence="7 13" id="KW-1005">Bacterial flagellum biogenesis</keyword>
<dbReference type="GO" id="GO:0009306">
    <property type="term" value="P:protein secretion"/>
    <property type="evidence" value="ECO:0007669"/>
    <property type="project" value="InterPro"/>
</dbReference>
<dbReference type="EMBL" id="POSK01000002">
    <property type="protein sequence ID" value="PNI06385.1"/>
    <property type="molecule type" value="Genomic_DNA"/>
</dbReference>
<evidence type="ECO:0000313" key="15">
    <source>
        <dbReference type="Proteomes" id="UP000236449"/>
    </source>
</evidence>
<feature type="transmembrane region" description="Helical" evidence="13">
    <location>
        <begin position="30"/>
        <end position="47"/>
    </location>
</feature>
<evidence type="ECO:0000256" key="1">
    <source>
        <dbReference type="ARBA" id="ARBA00004651"/>
    </source>
</evidence>
<dbReference type="OrthoDB" id="9807950at2"/>
<reference evidence="14 15" key="1">
    <citation type="submission" date="2018-01" db="EMBL/GenBank/DDBJ databases">
        <title>Draft genome sequences of six Vibrio diazotrophicus strains isolated from deep-sea sediments of the Baltic Sea.</title>
        <authorList>
            <person name="Castillo D."/>
            <person name="Vandieken V."/>
            <person name="Chiang O."/>
            <person name="Middelboe M."/>
        </authorList>
    </citation>
    <scope>NUCLEOTIDE SEQUENCE [LARGE SCALE GENOMIC DNA]</scope>
    <source>
        <strain evidence="14 15">60.27F</strain>
    </source>
</reference>
<keyword evidence="14" id="KW-0966">Cell projection</keyword>
<feature type="transmembrane region" description="Helical" evidence="13">
    <location>
        <begin position="78"/>
        <end position="111"/>
    </location>
</feature>
<comment type="similarity">
    <text evidence="2 13">Belongs to the type III secretion exporter family.</text>
</comment>
<evidence type="ECO:0000256" key="3">
    <source>
        <dbReference type="ARBA" id="ARBA00021622"/>
    </source>
</evidence>
<proteinExistence type="inferred from homology"/>
<accession>A0A2J8I775</accession>
<organism evidence="14 15">
    <name type="scientific">Vibrio diazotrophicus</name>
    <dbReference type="NCBI Taxonomy" id="685"/>
    <lineage>
        <taxon>Bacteria</taxon>
        <taxon>Pseudomonadati</taxon>
        <taxon>Pseudomonadota</taxon>
        <taxon>Gammaproteobacteria</taxon>
        <taxon>Vibrionales</taxon>
        <taxon>Vibrionaceae</taxon>
        <taxon>Vibrio</taxon>
    </lineage>
</organism>
<dbReference type="PRINTS" id="PR00950">
    <property type="entry name" value="TYPE3IMSPROT"/>
</dbReference>
<comment type="subcellular location">
    <subcellularLocation>
        <location evidence="1">Cell membrane</location>
        <topology evidence="1">Multi-pass membrane protein</topology>
    </subcellularLocation>
</comment>
<evidence type="ECO:0000256" key="4">
    <source>
        <dbReference type="ARBA" id="ARBA00022448"/>
    </source>
</evidence>
<dbReference type="PANTHER" id="PTHR30531">
    <property type="entry name" value="FLAGELLAR BIOSYNTHETIC PROTEIN FLHB"/>
    <property type="match status" value="1"/>
</dbReference>
<sequence length="372" mass="41980">MSQGDKTEQASSQKLTKARAEGQVARAKEFTTAICMIVGVSYFYMYGAELKRSIFLLFETAFTFDSTTIFDIEPSLELLAQSLFIIIKLFAPMMLFITLTAVGASSVLGGFNFNFKQISPKFSKINPASGIKRIFSKQTFVEFLKSVVKIAIILFLLYTTLNNNVGIISGLVRASFQTVTQIAFGNLITLVIMLISVAVIFGLIDVPYQKMTFSKQMMMSKEELKQEHKQQEGSPEVKGRRRQIQMQYARNSANKMVPTADVVLMNPTHYAVALKYDIEKAEAPFVVAKGKDEVAFYIRSLADKHEIEVLVVPEITRSIYHTTQVNQMVPNQLYLAVAQILKYVQQLQAWRKGQQAKPNKLPSFTIPENIRY</sequence>
<dbReference type="InterPro" id="IPR006135">
    <property type="entry name" value="T3SS_substrate_exporter"/>
</dbReference>
<evidence type="ECO:0000256" key="9">
    <source>
        <dbReference type="ARBA" id="ARBA00022989"/>
    </source>
</evidence>
<keyword evidence="11 13" id="KW-1006">Bacterial flagellum protein export</keyword>
<dbReference type="GO" id="GO:0044780">
    <property type="term" value="P:bacterial-type flagellum assembly"/>
    <property type="evidence" value="ECO:0007669"/>
    <property type="project" value="InterPro"/>
</dbReference>
<evidence type="ECO:0000256" key="10">
    <source>
        <dbReference type="ARBA" id="ARBA00023136"/>
    </source>
</evidence>
<keyword evidence="9 13" id="KW-1133">Transmembrane helix</keyword>
<evidence type="ECO:0000256" key="12">
    <source>
        <dbReference type="ARBA" id="ARBA00025078"/>
    </source>
</evidence>